<protein>
    <submittedName>
        <fullName evidence="1">Uncharacterized protein</fullName>
    </submittedName>
</protein>
<keyword evidence="2" id="KW-1185">Reference proteome</keyword>
<evidence type="ECO:0000313" key="1">
    <source>
        <dbReference type="EMBL" id="EUC42222.1"/>
    </source>
</evidence>
<name>W6YS05_COCMI</name>
<dbReference type="RefSeq" id="XP_007691282.1">
    <property type="nucleotide sequence ID" value="XM_007693092.1"/>
</dbReference>
<dbReference type="GeneID" id="19118445"/>
<evidence type="ECO:0000313" key="2">
    <source>
        <dbReference type="Proteomes" id="UP000054032"/>
    </source>
</evidence>
<dbReference type="AlphaFoldDB" id="W6YS05"/>
<proteinExistence type="predicted"/>
<reference evidence="1 2" key="1">
    <citation type="journal article" date="2013" name="PLoS Genet.">
        <title>Comparative genome structure, secondary metabolite, and effector coding capacity across Cochliobolus pathogens.</title>
        <authorList>
            <person name="Condon B.J."/>
            <person name="Leng Y."/>
            <person name="Wu D."/>
            <person name="Bushley K.E."/>
            <person name="Ohm R.A."/>
            <person name="Otillar R."/>
            <person name="Martin J."/>
            <person name="Schackwitz W."/>
            <person name="Grimwood J."/>
            <person name="MohdZainudin N."/>
            <person name="Xue C."/>
            <person name="Wang R."/>
            <person name="Manning V.A."/>
            <person name="Dhillon B."/>
            <person name="Tu Z.J."/>
            <person name="Steffenson B.J."/>
            <person name="Salamov A."/>
            <person name="Sun H."/>
            <person name="Lowry S."/>
            <person name="LaButti K."/>
            <person name="Han J."/>
            <person name="Copeland A."/>
            <person name="Lindquist E."/>
            <person name="Barry K."/>
            <person name="Schmutz J."/>
            <person name="Baker S.E."/>
            <person name="Ciuffetti L.M."/>
            <person name="Grigoriev I.V."/>
            <person name="Zhong S."/>
            <person name="Turgeon B.G."/>
        </authorList>
    </citation>
    <scope>NUCLEOTIDE SEQUENCE [LARGE SCALE GENOMIC DNA]</scope>
    <source>
        <strain evidence="1 2">ATCC 44560</strain>
    </source>
</reference>
<accession>W6YS05</accession>
<gene>
    <name evidence="1" type="ORF">COCMIDRAFT_104122</name>
</gene>
<feature type="non-terminal residue" evidence="1">
    <location>
        <position position="1"/>
    </location>
</feature>
<dbReference type="KEGG" id="bor:COCMIDRAFT_104122"/>
<dbReference type="OrthoDB" id="3762945at2759"/>
<sequence>TPCCEFCRAPGRIVSYTSNDRTYTSPNYHQPGLGEGLADLGHILLPIVHSLLEAFHNIHYHY</sequence>
<dbReference type="HOGENOM" id="CLU_2910192_0_0_1"/>
<dbReference type="EMBL" id="KI964069">
    <property type="protein sequence ID" value="EUC42222.1"/>
    <property type="molecule type" value="Genomic_DNA"/>
</dbReference>
<dbReference type="Proteomes" id="UP000054032">
    <property type="component" value="Unassembled WGS sequence"/>
</dbReference>
<organism evidence="1 2">
    <name type="scientific">Bipolaris oryzae ATCC 44560</name>
    <dbReference type="NCBI Taxonomy" id="930090"/>
    <lineage>
        <taxon>Eukaryota</taxon>
        <taxon>Fungi</taxon>
        <taxon>Dikarya</taxon>
        <taxon>Ascomycota</taxon>
        <taxon>Pezizomycotina</taxon>
        <taxon>Dothideomycetes</taxon>
        <taxon>Pleosporomycetidae</taxon>
        <taxon>Pleosporales</taxon>
        <taxon>Pleosporineae</taxon>
        <taxon>Pleosporaceae</taxon>
        <taxon>Bipolaris</taxon>
    </lineage>
</organism>